<dbReference type="OrthoDB" id="446113at2759"/>
<dbReference type="AlphaFoldDB" id="A0A443SCB4"/>
<dbReference type="PANTHER" id="PTHR37457:SF3">
    <property type="entry name" value="TRNA SELENOCYSTEINE-ASSOCIATED PROTEIN 1"/>
    <property type="match status" value="1"/>
</dbReference>
<dbReference type="EMBL" id="NCKV01003995">
    <property type="protein sequence ID" value="RWS25169.1"/>
    <property type="molecule type" value="Genomic_DNA"/>
</dbReference>
<feature type="domain" description="RRM" evidence="5">
    <location>
        <begin position="1"/>
        <end position="73"/>
    </location>
</feature>
<dbReference type="VEuPathDB" id="VectorBase:LDEU006871"/>
<organism evidence="6 7">
    <name type="scientific">Leptotrombidium deliense</name>
    <dbReference type="NCBI Taxonomy" id="299467"/>
    <lineage>
        <taxon>Eukaryota</taxon>
        <taxon>Metazoa</taxon>
        <taxon>Ecdysozoa</taxon>
        <taxon>Arthropoda</taxon>
        <taxon>Chelicerata</taxon>
        <taxon>Arachnida</taxon>
        <taxon>Acari</taxon>
        <taxon>Acariformes</taxon>
        <taxon>Trombidiformes</taxon>
        <taxon>Prostigmata</taxon>
        <taxon>Anystina</taxon>
        <taxon>Parasitengona</taxon>
        <taxon>Trombiculoidea</taxon>
        <taxon>Trombiculidae</taxon>
        <taxon>Leptotrombidium</taxon>
    </lineage>
</organism>
<dbReference type="STRING" id="299467.A0A443SCB4"/>
<evidence type="ECO:0000256" key="3">
    <source>
        <dbReference type="ARBA" id="ARBA00033477"/>
    </source>
</evidence>
<dbReference type="GO" id="GO:0003723">
    <property type="term" value="F:RNA binding"/>
    <property type="evidence" value="ECO:0007669"/>
    <property type="project" value="UniProtKB-UniRule"/>
</dbReference>
<dbReference type="Gene3D" id="3.30.70.330">
    <property type="match status" value="2"/>
</dbReference>
<name>A0A443SCB4_9ACAR</name>
<evidence type="ECO:0000256" key="4">
    <source>
        <dbReference type="PROSITE-ProRule" id="PRU00176"/>
    </source>
</evidence>
<comment type="caution">
    <text evidence="6">The sequence shown here is derived from an EMBL/GenBank/DDBJ whole genome shotgun (WGS) entry which is preliminary data.</text>
</comment>
<keyword evidence="2 4" id="KW-0694">RNA-binding</keyword>
<evidence type="ECO:0000259" key="5">
    <source>
        <dbReference type="PROSITE" id="PS50102"/>
    </source>
</evidence>
<evidence type="ECO:0000256" key="1">
    <source>
        <dbReference type="ARBA" id="ARBA00008920"/>
    </source>
</evidence>
<gene>
    <name evidence="6" type="ORF">B4U80_09643</name>
</gene>
<evidence type="ECO:0000313" key="6">
    <source>
        <dbReference type="EMBL" id="RWS25169.1"/>
    </source>
</evidence>
<dbReference type="SMART" id="SM00360">
    <property type="entry name" value="RRM"/>
    <property type="match status" value="1"/>
</dbReference>
<feature type="domain" description="RRM" evidence="5">
    <location>
        <begin position="80"/>
        <end position="159"/>
    </location>
</feature>
<dbReference type="PANTHER" id="PTHR37457">
    <property type="entry name" value="TRNA SELENOCYSTEINE 1-ASSOCIATED PROTEIN 1-RELATED"/>
    <property type="match status" value="1"/>
</dbReference>
<keyword evidence="7" id="KW-1185">Reference proteome</keyword>
<dbReference type="FunFam" id="3.30.70.330:FF:000159">
    <property type="entry name" value="tRNA selenocysteine 1-associated protein 1"/>
    <property type="match status" value="1"/>
</dbReference>
<comment type="similarity">
    <text evidence="1">Belongs to the RRM TRSPAP family.</text>
</comment>
<proteinExistence type="inferred from homology"/>
<dbReference type="InterPro" id="IPR012677">
    <property type="entry name" value="Nucleotide-bd_a/b_plait_sf"/>
</dbReference>
<reference evidence="6 7" key="1">
    <citation type="journal article" date="2018" name="Gigascience">
        <title>Genomes of trombidid mites reveal novel predicted allergens and laterally-transferred genes associated with secondary metabolism.</title>
        <authorList>
            <person name="Dong X."/>
            <person name="Chaisiri K."/>
            <person name="Xia D."/>
            <person name="Armstrong S.D."/>
            <person name="Fang Y."/>
            <person name="Donnelly M.J."/>
            <person name="Kadowaki T."/>
            <person name="McGarry J.W."/>
            <person name="Darby A.C."/>
            <person name="Makepeace B.L."/>
        </authorList>
    </citation>
    <scope>NUCLEOTIDE SEQUENCE [LARGE SCALE GENOMIC DNA]</scope>
    <source>
        <strain evidence="6">UoL-UT</strain>
    </source>
</reference>
<dbReference type="SUPFAM" id="SSF54928">
    <property type="entry name" value="RNA-binding domain, RBD"/>
    <property type="match status" value="2"/>
</dbReference>
<sequence>MDEKFIREAFSLLGEQVINVKIIKSRIDGSPVGYGFVSFIDGETAKRILCQLNRKQIPNAPQGKRFKLNTVGRNDSQKTHTIFVGDLPEEIDDITLFTAFSVRYASTKTAKVILNTDGKSKCFGFVKFGEECDYEAALRECPRTVTFGLKPIRVSVAIPKNKAIQRQIQTIGSSNIVLTQANEANNDSNDCWDNSSETSQYNSSHQYLDYNSFYQNNNFAAEYYSVPPYYAYMGNNNVADQCGFSKPYRFDYNSSTNATISAFESFLTSIHDSKWF</sequence>
<evidence type="ECO:0000313" key="7">
    <source>
        <dbReference type="Proteomes" id="UP000288716"/>
    </source>
</evidence>
<protein>
    <recommendedName>
        <fullName evidence="3">tRNA selenocysteine-associated protein 1</fullName>
    </recommendedName>
</protein>
<dbReference type="InterPro" id="IPR000504">
    <property type="entry name" value="RRM_dom"/>
</dbReference>
<dbReference type="InterPro" id="IPR035979">
    <property type="entry name" value="RBD_domain_sf"/>
</dbReference>
<dbReference type="Proteomes" id="UP000288716">
    <property type="component" value="Unassembled WGS sequence"/>
</dbReference>
<dbReference type="InterPro" id="IPR040434">
    <property type="entry name" value="TSAP1"/>
</dbReference>
<dbReference type="PROSITE" id="PS50102">
    <property type="entry name" value="RRM"/>
    <property type="match status" value="2"/>
</dbReference>
<evidence type="ECO:0000256" key="2">
    <source>
        <dbReference type="ARBA" id="ARBA00022884"/>
    </source>
</evidence>
<dbReference type="Pfam" id="PF00076">
    <property type="entry name" value="RRM_1"/>
    <property type="match status" value="2"/>
</dbReference>
<accession>A0A443SCB4</accession>